<keyword evidence="1" id="KW-0175">Coiled coil</keyword>
<dbReference type="Gene3D" id="1.10.30.50">
    <property type="match status" value="1"/>
</dbReference>
<dbReference type="Proteomes" id="UP001602058">
    <property type="component" value="Unassembled WGS sequence"/>
</dbReference>
<dbReference type="SUPFAM" id="SSF56672">
    <property type="entry name" value="DNA/RNA polymerases"/>
    <property type="match status" value="1"/>
</dbReference>
<evidence type="ECO:0000256" key="1">
    <source>
        <dbReference type="SAM" id="Coils"/>
    </source>
</evidence>
<evidence type="ECO:0000313" key="4">
    <source>
        <dbReference type="EMBL" id="MFF4521766.1"/>
    </source>
</evidence>
<dbReference type="Pfam" id="PF13655">
    <property type="entry name" value="RVT_N"/>
    <property type="match status" value="1"/>
</dbReference>
<dbReference type="PANTHER" id="PTHR34047">
    <property type="entry name" value="NUCLEAR INTRON MATURASE 1, MITOCHONDRIAL-RELATED"/>
    <property type="match status" value="1"/>
</dbReference>
<dbReference type="InterPro" id="IPR025960">
    <property type="entry name" value="RVT_N"/>
</dbReference>
<dbReference type="Pfam" id="PF01844">
    <property type="entry name" value="HNH"/>
    <property type="match status" value="1"/>
</dbReference>
<dbReference type="InterPro" id="IPR003615">
    <property type="entry name" value="HNH_nuc"/>
</dbReference>
<sequence length="593" mass="67396">MGKLDAAPAAMATVANGPEDGPTLDWHSIDWAREEQNVRRLRQRIFKASQEGDLAKVRNLQKLMLRSRSNTLVSVRRVTQRSSGRKTAGIDGKVVLTPKGRAALVQEIQEKPDRRPVPVKRVYIPKSNGKQRPLGIPVIRDRVNQARVKNALEPEWEARFEPRSYGFRPGRSCHDAVESIFSVVGQKTGVRTWVLDADLSAAFDRIHHGRLTQSVGLFPARDAIRGWLKAGVMEKGRWAPTEEGTPQGGVISPLLLNIALHGMEQAAGAGWLRSGAAKPGTPVLIRYADDFVVLTYSEEEAEEVRRKLAGWLEPRGLRFNADKTRIVHLDEGFDFLGFNVRKMKRKTIITPSKEAERRIRERLRNEMKALQGANAAAVRRKLAPIVRGWATYYRGAVSSKTFKTLDNYVWKLTYKWATRRHPNKPKNWVIAQYYGTFNKSRADRWVFGDPVTGAHLYKFAWTPIVRHVKVKGGASTDDPSLTEYWTDRRRKKAPPVMDKTSLYLAFRQQGLCPLCGGALITGAEYEPDNPREWIEWFEAVAKRLHRHHFAYRRDGGGDDRNNLRLVHADCHRQHHEADDKRTGRKTRRPQGSA</sequence>
<dbReference type="InterPro" id="IPR043502">
    <property type="entry name" value="DNA/RNA_pol_sf"/>
</dbReference>
<name>A0ABW6UEC3_9ACTN</name>
<feature type="domain" description="Reverse transcriptase" evidence="3">
    <location>
        <begin position="105"/>
        <end position="340"/>
    </location>
</feature>
<comment type="caution">
    <text evidence="4">The sequence shown here is derived from an EMBL/GenBank/DDBJ whole genome shotgun (WGS) entry which is preliminary data.</text>
</comment>
<dbReference type="EC" id="2.7.7.49" evidence="4"/>
<evidence type="ECO:0000313" key="5">
    <source>
        <dbReference type="Proteomes" id="UP001602058"/>
    </source>
</evidence>
<dbReference type="InterPro" id="IPR002711">
    <property type="entry name" value="HNH"/>
</dbReference>
<dbReference type="Pfam" id="PF08388">
    <property type="entry name" value="GIIM"/>
    <property type="match status" value="1"/>
</dbReference>
<dbReference type="InterPro" id="IPR030931">
    <property type="entry name" value="Group_II_RT_mat"/>
</dbReference>
<evidence type="ECO:0000259" key="3">
    <source>
        <dbReference type="PROSITE" id="PS50878"/>
    </source>
</evidence>
<accession>A0ABW6UEC3</accession>
<dbReference type="Pfam" id="PF00078">
    <property type="entry name" value="RVT_1"/>
    <property type="match status" value="1"/>
</dbReference>
<proteinExistence type="predicted"/>
<dbReference type="PANTHER" id="PTHR34047:SF10">
    <property type="entry name" value="GROUP II INTRON-ASSOCIATED OPEN READING FRAME"/>
    <property type="match status" value="1"/>
</dbReference>
<protein>
    <submittedName>
        <fullName evidence="4">Group II intron reverse transcriptase/maturase</fullName>
        <ecNumber evidence="4">2.7.7.49</ecNumber>
    </submittedName>
</protein>
<dbReference type="InterPro" id="IPR013597">
    <property type="entry name" value="Mat_intron_G2"/>
</dbReference>
<keyword evidence="4" id="KW-0548">Nucleotidyltransferase</keyword>
<dbReference type="CDD" id="cd00085">
    <property type="entry name" value="HNHc"/>
    <property type="match status" value="1"/>
</dbReference>
<organism evidence="4 5">
    <name type="scientific">Streptomyces bluensis</name>
    <dbReference type="NCBI Taxonomy" id="33897"/>
    <lineage>
        <taxon>Bacteria</taxon>
        <taxon>Bacillati</taxon>
        <taxon>Actinomycetota</taxon>
        <taxon>Actinomycetes</taxon>
        <taxon>Kitasatosporales</taxon>
        <taxon>Streptomycetaceae</taxon>
        <taxon>Streptomyces</taxon>
    </lineage>
</organism>
<dbReference type="PROSITE" id="PS50878">
    <property type="entry name" value="RT_POL"/>
    <property type="match status" value="1"/>
</dbReference>
<dbReference type="GO" id="GO:0003964">
    <property type="term" value="F:RNA-directed DNA polymerase activity"/>
    <property type="evidence" value="ECO:0007669"/>
    <property type="project" value="UniProtKB-KW"/>
</dbReference>
<gene>
    <name evidence="4" type="primary">ltrA</name>
    <name evidence="4" type="ORF">ACFY1D_10000</name>
</gene>
<dbReference type="InterPro" id="IPR000477">
    <property type="entry name" value="RT_dom"/>
</dbReference>
<dbReference type="InterPro" id="IPR051083">
    <property type="entry name" value="GrpII_Intron_Splice-Mob/Def"/>
</dbReference>
<dbReference type="EMBL" id="JBIAWJ010000003">
    <property type="protein sequence ID" value="MFF4521766.1"/>
    <property type="molecule type" value="Genomic_DNA"/>
</dbReference>
<keyword evidence="4" id="KW-0695">RNA-directed DNA polymerase</keyword>
<feature type="region of interest" description="Disordered" evidence="2">
    <location>
        <begin position="569"/>
        <end position="593"/>
    </location>
</feature>
<keyword evidence="5" id="KW-1185">Reference proteome</keyword>
<reference evidence="4 5" key="1">
    <citation type="submission" date="2024-10" db="EMBL/GenBank/DDBJ databases">
        <title>The Natural Products Discovery Center: Release of the First 8490 Sequenced Strains for Exploring Actinobacteria Biosynthetic Diversity.</title>
        <authorList>
            <person name="Kalkreuter E."/>
            <person name="Kautsar S.A."/>
            <person name="Yang D."/>
            <person name="Bader C.D."/>
            <person name="Teijaro C.N."/>
            <person name="Fluegel L."/>
            <person name="Davis C.M."/>
            <person name="Simpson J.R."/>
            <person name="Lauterbach L."/>
            <person name="Steele A.D."/>
            <person name="Gui C."/>
            <person name="Meng S."/>
            <person name="Li G."/>
            <person name="Viehrig K."/>
            <person name="Ye F."/>
            <person name="Su P."/>
            <person name="Kiefer A.F."/>
            <person name="Nichols A."/>
            <person name="Cepeda A.J."/>
            <person name="Yan W."/>
            <person name="Fan B."/>
            <person name="Jiang Y."/>
            <person name="Adhikari A."/>
            <person name="Zheng C.-J."/>
            <person name="Schuster L."/>
            <person name="Cowan T.M."/>
            <person name="Smanski M.J."/>
            <person name="Chevrette M.G."/>
            <person name="De Carvalho L.P.S."/>
            <person name="Shen B."/>
        </authorList>
    </citation>
    <scope>NUCLEOTIDE SEQUENCE [LARGE SCALE GENOMIC DNA]</scope>
    <source>
        <strain evidence="4 5">NPDC001390</strain>
    </source>
</reference>
<dbReference type="CDD" id="cd01651">
    <property type="entry name" value="RT_G2_intron"/>
    <property type="match status" value="1"/>
</dbReference>
<dbReference type="NCBIfam" id="TIGR04416">
    <property type="entry name" value="group_II_RT_mat"/>
    <property type="match status" value="1"/>
</dbReference>
<feature type="compositionally biased region" description="Basic and acidic residues" evidence="2">
    <location>
        <begin position="569"/>
        <end position="581"/>
    </location>
</feature>
<evidence type="ECO:0000256" key="2">
    <source>
        <dbReference type="SAM" id="MobiDB-lite"/>
    </source>
</evidence>
<keyword evidence="4" id="KW-0808">Transferase</keyword>
<feature type="compositionally biased region" description="Basic residues" evidence="2">
    <location>
        <begin position="582"/>
        <end position="593"/>
    </location>
</feature>
<feature type="coiled-coil region" evidence="1">
    <location>
        <begin position="353"/>
        <end position="380"/>
    </location>
</feature>
<dbReference type="RefSeq" id="WP_387885213.1">
    <property type="nucleotide sequence ID" value="NZ_JBIAWJ010000003.1"/>
</dbReference>